<evidence type="ECO:0000313" key="9">
    <source>
        <dbReference type="Proteomes" id="UP000242525"/>
    </source>
</evidence>
<feature type="transmembrane region" description="Helical" evidence="6">
    <location>
        <begin position="111"/>
        <end position="132"/>
    </location>
</feature>
<feature type="transmembrane region" description="Helical" evidence="6">
    <location>
        <begin position="152"/>
        <end position="173"/>
    </location>
</feature>
<dbReference type="EMBL" id="CCBN010000003">
    <property type="protein sequence ID" value="CDO52344.1"/>
    <property type="molecule type" value="Genomic_DNA"/>
</dbReference>
<comment type="caution">
    <text evidence="8">The sequence shown here is derived from an EMBL/GenBank/DDBJ whole genome shotgun (WGS) entry which is preliminary data.</text>
</comment>
<keyword evidence="3 6" id="KW-0812">Transmembrane</keyword>
<dbReference type="OrthoDB" id="199599at2759"/>
<dbReference type="PANTHER" id="PTHR34187">
    <property type="entry name" value="FGR18P"/>
    <property type="match status" value="1"/>
</dbReference>
<keyword evidence="9" id="KW-1185">Reference proteome</keyword>
<evidence type="ECO:0000259" key="7">
    <source>
        <dbReference type="Pfam" id="PF02656"/>
    </source>
</evidence>
<comment type="subcellular location">
    <subcellularLocation>
        <location evidence="1">Cell membrane</location>
        <topology evidence="1">Multi-pass membrane protein</topology>
    </subcellularLocation>
</comment>
<organism evidence="8 9">
    <name type="scientific">Geotrichum candidum</name>
    <name type="common">Oospora lactis</name>
    <name type="synonym">Dipodascus geotrichum</name>
    <dbReference type="NCBI Taxonomy" id="1173061"/>
    <lineage>
        <taxon>Eukaryota</taxon>
        <taxon>Fungi</taxon>
        <taxon>Dikarya</taxon>
        <taxon>Ascomycota</taxon>
        <taxon>Saccharomycotina</taxon>
        <taxon>Dipodascomycetes</taxon>
        <taxon>Dipodascales</taxon>
        <taxon>Dipodascaceae</taxon>
        <taxon>Geotrichum</taxon>
    </lineage>
</organism>
<proteinExistence type="predicted"/>
<evidence type="ECO:0000256" key="2">
    <source>
        <dbReference type="ARBA" id="ARBA00022475"/>
    </source>
</evidence>
<evidence type="ECO:0000256" key="6">
    <source>
        <dbReference type="SAM" id="Phobius"/>
    </source>
</evidence>
<dbReference type="InterPro" id="IPR003807">
    <property type="entry name" value="DUF202"/>
</dbReference>
<keyword evidence="2" id="KW-1003">Cell membrane</keyword>
<accession>A0A0J9X5D3</accession>
<protein>
    <recommendedName>
        <fullName evidence="7">DUF202 domain-containing protein</fullName>
    </recommendedName>
</protein>
<gene>
    <name evidence="8" type="ORF">BN980_GECA03s00439g</name>
</gene>
<keyword evidence="5 6" id="KW-0472">Membrane</keyword>
<evidence type="ECO:0000256" key="3">
    <source>
        <dbReference type="ARBA" id="ARBA00022692"/>
    </source>
</evidence>
<evidence type="ECO:0000256" key="4">
    <source>
        <dbReference type="ARBA" id="ARBA00022989"/>
    </source>
</evidence>
<dbReference type="InterPro" id="IPR052053">
    <property type="entry name" value="IM_YidH-like"/>
</dbReference>
<evidence type="ECO:0000256" key="5">
    <source>
        <dbReference type="ARBA" id="ARBA00023136"/>
    </source>
</evidence>
<dbReference type="Pfam" id="PF02656">
    <property type="entry name" value="DUF202"/>
    <property type="match status" value="1"/>
</dbReference>
<dbReference type="GO" id="GO:0005886">
    <property type="term" value="C:plasma membrane"/>
    <property type="evidence" value="ECO:0007669"/>
    <property type="project" value="UniProtKB-SubCell"/>
</dbReference>
<dbReference type="PANTHER" id="PTHR34187:SF2">
    <property type="entry name" value="DUF202 DOMAIN-CONTAINING PROTEIN"/>
    <property type="match status" value="1"/>
</dbReference>
<evidence type="ECO:0000313" key="8">
    <source>
        <dbReference type="EMBL" id="CDO52344.1"/>
    </source>
</evidence>
<feature type="transmembrane region" description="Helical" evidence="6">
    <location>
        <begin position="30"/>
        <end position="51"/>
    </location>
</feature>
<sequence>MLHRFHLNLYKPDENHGSFGRDNLANERTFLAWIRTAMSFASVGIAVTHFFRYQSGQNMINFLLALTSDDPATRRAIEQLQVPVAANKRETAGLQRYLDLMVQHDKRVTKLATVLGSWFVATSFAVVVVGGYRYGVSFKSLRSKRFPVSRWSIMLCLLVSLALVATSLGLVLVTEL</sequence>
<dbReference type="AlphaFoldDB" id="A0A0J9X5D3"/>
<reference evidence="8" key="1">
    <citation type="submission" date="2014-03" db="EMBL/GenBank/DDBJ databases">
        <authorList>
            <person name="Casaregola S."/>
        </authorList>
    </citation>
    <scope>NUCLEOTIDE SEQUENCE [LARGE SCALE GENOMIC DNA]</scope>
    <source>
        <strain evidence="8">CLIB 918</strain>
    </source>
</reference>
<dbReference type="Proteomes" id="UP000242525">
    <property type="component" value="Unassembled WGS sequence"/>
</dbReference>
<name>A0A0J9X5D3_GEOCN</name>
<evidence type="ECO:0000256" key="1">
    <source>
        <dbReference type="ARBA" id="ARBA00004651"/>
    </source>
</evidence>
<feature type="domain" description="DUF202" evidence="7">
    <location>
        <begin position="21"/>
        <end position="135"/>
    </location>
</feature>
<keyword evidence="4 6" id="KW-1133">Transmembrane helix</keyword>